<protein>
    <submittedName>
        <fullName evidence="7">MFS transporter</fullName>
    </submittedName>
    <submittedName>
        <fullName evidence="8">Probable multidrug-efflux transporter Rv1634/MT1670</fullName>
    </submittedName>
</protein>
<evidence type="ECO:0000256" key="4">
    <source>
        <dbReference type="ARBA" id="ARBA00023136"/>
    </source>
</evidence>
<feature type="transmembrane region" description="Helical" evidence="5">
    <location>
        <begin position="124"/>
        <end position="146"/>
    </location>
</feature>
<feature type="transmembrane region" description="Helical" evidence="5">
    <location>
        <begin position="153"/>
        <end position="175"/>
    </location>
</feature>
<dbReference type="PANTHER" id="PTHR23501:SF154">
    <property type="entry name" value="MULTIDRUG-EFFLUX TRANSPORTER RV1634-RELATED"/>
    <property type="match status" value="1"/>
</dbReference>
<feature type="transmembrane region" description="Helical" evidence="5">
    <location>
        <begin position="410"/>
        <end position="434"/>
    </location>
</feature>
<evidence type="ECO:0000259" key="6">
    <source>
        <dbReference type="PROSITE" id="PS50850"/>
    </source>
</evidence>
<dbReference type="InterPro" id="IPR036259">
    <property type="entry name" value="MFS_trans_sf"/>
</dbReference>
<dbReference type="RefSeq" id="WP_004007911.1">
    <property type="nucleotide sequence ID" value="NZ_CAMUDJ010000001.1"/>
</dbReference>
<reference evidence="8 9" key="1">
    <citation type="submission" date="2018-06" db="EMBL/GenBank/DDBJ databases">
        <authorList>
            <consortium name="Pathogen Informatics"/>
            <person name="Doyle S."/>
        </authorList>
    </citation>
    <scope>NUCLEOTIDE SEQUENCE [LARGE SCALE GENOMIC DNA]</scope>
    <source>
        <strain evidence="8 9">NCTC11820</strain>
    </source>
</reference>
<accession>A0A2X3ANH5</accession>
<keyword evidence="2 5" id="KW-0812">Transmembrane</keyword>
<feature type="transmembrane region" description="Helical" evidence="5">
    <location>
        <begin position="181"/>
        <end position="200"/>
    </location>
</feature>
<dbReference type="GeneID" id="55564740"/>
<evidence type="ECO:0000256" key="3">
    <source>
        <dbReference type="ARBA" id="ARBA00022989"/>
    </source>
</evidence>
<dbReference type="InterPro" id="IPR011701">
    <property type="entry name" value="MFS"/>
</dbReference>
<dbReference type="Gene3D" id="1.20.1250.20">
    <property type="entry name" value="MFS general substrate transporter like domains"/>
    <property type="match status" value="2"/>
</dbReference>
<feature type="transmembrane region" description="Helical" evidence="5">
    <location>
        <begin position="372"/>
        <end position="398"/>
    </location>
</feature>
<comment type="subcellular location">
    <subcellularLocation>
        <location evidence="1">Cell membrane</location>
        <topology evidence="1">Multi-pass membrane protein</topology>
    </subcellularLocation>
</comment>
<feature type="transmembrane region" description="Helical" evidence="5">
    <location>
        <begin position="221"/>
        <end position="239"/>
    </location>
</feature>
<dbReference type="InterPro" id="IPR020846">
    <property type="entry name" value="MFS_dom"/>
</dbReference>
<dbReference type="PROSITE" id="PS50850">
    <property type="entry name" value="MFS"/>
    <property type="match status" value="1"/>
</dbReference>
<dbReference type="PANTHER" id="PTHR23501">
    <property type="entry name" value="MAJOR FACILITATOR SUPERFAMILY"/>
    <property type="match status" value="1"/>
</dbReference>
<evidence type="ECO:0000256" key="5">
    <source>
        <dbReference type="SAM" id="Phobius"/>
    </source>
</evidence>
<organism evidence="8 9">
    <name type="scientific">Mobiluncus curtisii</name>
    <dbReference type="NCBI Taxonomy" id="2051"/>
    <lineage>
        <taxon>Bacteria</taxon>
        <taxon>Bacillati</taxon>
        <taxon>Actinomycetota</taxon>
        <taxon>Actinomycetes</taxon>
        <taxon>Actinomycetales</taxon>
        <taxon>Actinomycetaceae</taxon>
        <taxon>Mobiluncus</taxon>
    </lineage>
</organism>
<dbReference type="EMBL" id="JABCUI010000001">
    <property type="protein sequence ID" value="NMW86237.1"/>
    <property type="molecule type" value="Genomic_DNA"/>
</dbReference>
<feature type="transmembrane region" description="Helical" evidence="5">
    <location>
        <begin position="345"/>
        <end position="366"/>
    </location>
</feature>
<evidence type="ECO:0000313" key="7">
    <source>
        <dbReference type="EMBL" id="NMW86237.1"/>
    </source>
</evidence>
<dbReference type="SUPFAM" id="SSF103473">
    <property type="entry name" value="MFS general substrate transporter"/>
    <property type="match status" value="1"/>
</dbReference>
<sequence>MDSVEATGRNEKSSENQGNNYLSGYLAAWFKIIATGMITLVAFEAIAVNTAMPFIVDRLDGKNLFALAAGISMSTQLITTALAGTWVDTRGPKPVIYVGIAAFTGGLLVASFAPNIWFVVVGRAVQGLGGGLLIVPLYVMVGSYVLPHKQPAFFAVFAIAWVVPSLVGPLVAGFLVDYVHWRFVFGICPILFLVFFPLLWPKFRQFPQLHDPVPFRPSPRLLWGSIFSGILIGTLQVISGVERETVSPIFIVAALTLTLALFFAARPILPSGTFRAVRGVPATVAMRGLLNGTFVTVDLYLPLLLKEIHGWGPTMAGLSMTVSSITWAFSSWIQGRIVDPAHRRWLIFIGPIIEIFGTLVVLLAVVPGFSPWFVLVGWAIAGSGQGLIFPLATVHALSLTPAQRHGEVSAALNVADTLAAAALVAYGGITYATTLFLGPWAFAATIGLMVVMMFVQFWVGTRIFESSSHK</sequence>
<feature type="transmembrane region" description="Helical" evidence="5">
    <location>
        <begin position="245"/>
        <end position="264"/>
    </location>
</feature>
<evidence type="ECO:0000313" key="10">
    <source>
        <dbReference type="Proteomes" id="UP000553981"/>
    </source>
</evidence>
<dbReference type="GO" id="GO:0022857">
    <property type="term" value="F:transmembrane transporter activity"/>
    <property type="evidence" value="ECO:0007669"/>
    <property type="project" value="InterPro"/>
</dbReference>
<evidence type="ECO:0000256" key="1">
    <source>
        <dbReference type="ARBA" id="ARBA00004651"/>
    </source>
</evidence>
<keyword evidence="4 5" id="KW-0472">Membrane</keyword>
<dbReference type="GO" id="GO:0005886">
    <property type="term" value="C:plasma membrane"/>
    <property type="evidence" value="ECO:0007669"/>
    <property type="project" value="UniProtKB-SubCell"/>
</dbReference>
<evidence type="ECO:0000313" key="9">
    <source>
        <dbReference type="Proteomes" id="UP000250245"/>
    </source>
</evidence>
<dbReference type="EMBL" id="UASJ01000001">
    <property type="protein sequence ID" value="SQB63340.1"/>
    <property type="molecule type" value="Genomic_DNA"/>
</dbReference>
<feature type="transmembrane region" description="Helical" evidence="5">
    <location>
        <begin position="311"/>
        <end position="333"/>
    </location>
</feature>
<dbReference type="Proteomes" id="UP000250245">
    <property type="component" value="Unassembled WGS sequence"/>
</dbReference>
<dbReference type="Proteomes" id="UP000553981">
    <property type="component" value="Unassembled WGS sequence"/>
</dbReference>
<feature type="transmembrane region" description="Helical" evidence="5">
    <location>
        <begin position="284"/>
        <end position="305"/>
    </location>
</feature>
<feature type="transmembrane region" description="Helical" evidence="5">
    <location>
        <begin position="63"/>
        <end position="83"/>
    </location>
</feature>
<feature type="transmembrane region" description="Helical" evidence="5">
    <location>
        <begin position="440"/>
        <end position="460"/>
    </location>
</feature>
<dbReference type="OMA" id="TSLFGMV"/>
<dbReference type="AlphaFoldDB" id="A0A2X3ANH5"/>
<reference evidence="7 10" key="2">
    <citation type="submission" date="2020-04" db="EMBL/GenBank/DDBJ databases">
        <title>Antimicrobial susceptibility and clonality of vaginal-derived multi-drug resistant Mobiluncus isolates in China.</title>
        <authorList>
            <person name="Zhang X."/>
        </authorList>
    </citation>
    <scope>NUCLEOTIDE SEQUENCE [LARGE SCALE GENOMIC DNA]</scope>
    <source>
        <strain evidence="7 10">19</strain>
    </source>
</reference>
<feature type="domain" description="Major facilitator superfamily (MFS) profile" evidence="6">
    <location>
        <begin position="30"/>
        <end position="464"/>
    </location>
</feature>
<dbReference type="Pfam" id="PF07690">
    <property type="entry name" value="MFS_1"/>
    <property type="match status" value="1"/>
</dbReference>
<evidence type="ECO:0000313" key="8">
    <source>
        <dbReference type="EMBL" id="SQB63340.1"/>
    </source>
</evidence>
<proteinExistence type="predicted"/>
<feature type="transmembrane region" description="Helical" evidence="5">
    <location>
        <begin position="21"/>
        <end position="43"/>
    </location>
</feature>
<gene>
    <name evidence="7" type="ORF">HHJ67_00470</name>
    <name evidence="8" type="ORF">NCTC11820_00108</name>
</gene>
<evidence type="ECO:0000256" key="2">
    <source>
        <dbReference type="ARBA" id="ARBA00022692"/>
    </source>
</evidence>
<keyword evidence="3 5" id="KW-1133">Transmembrane helix</keyword>
<name>A0A2X3ANH5_9ACTO</name>
<feature type="transmembrane region" description="Helical" evidence="5">
    <location>
        <begin position="95"/>
        <end position="118"/>
    </location>
</feature>